<feature type="compositionally biased region" description="Basic and acidic residues" evidence="1">
    <location>
        <begin position="169"/>
        <end position="178"/>
    </location>
</feature>
<feature type="region of interest" description="Disordered" evidence="1">
    <location>
        <begin position="158"/>
        <end position="178"/>
    </location>
</feature>
<evidence type="ECO:0000256" key="1">
    <source>
        <dbReference type="SAM" id="MobiDB-lite"/>
    </source>
</evidence>
<organism evidence="2">
    <name type="scientific">marine sediment metagenome</name>
    <dbReference type="NCBI Taxonomy" id="412755"/>
    <lineage>
        <taxon>unclassified sequences</taxon>
        <taxon>metagenomes</taxon>
        <taxon>ecological metagenomes</taxon>
    </lineage>
</organism>
<evidence type="ECO:0000313" key="2">
    <source>
        <dbReference type="EMBL" id="KKM64824.1"/>
    </source>
</evidence>
<dbReference type="AlphaFoldDB" id="A0A0F9J531"/>
<sequence>MATKGKTKEAPATEVPVEVRTVQVAEDGTKKYKCQYCGKWIKADSWEEAMAGDYCHQLREERGFTTVTLAEHRQSMSADDVPESEDGRPYVKVAVLHKICVRESIPVSRMVKAFGGDRSIDGALHEKFTPVYVGRARYVHPDCAEEWGLQFMRAITGGRSSNSNSGTAEQKEVEEALS</sequence>
<comment type="caution">
    <text evidence="2">The sequence shown here is derived from an EMBL/GenBank/DDBJ whole genome shotgun (WGS) entry which is preliminary data.</text>
</comment>
<proteinExistence type="predicted"/>
<accession>A0A0F9J531</accession>
<protein>
    <submittedName>
        <fullName evidence="2">Uncharacterized protein</fullName>
    </submittedName>
</protein>
<dbReference type="EMBL" id="LAZR01010828">
    <property type="protein sequence ID" value="KKM64824.1"/>
    <property type="molecule type" value="Genomic_DNA"/>
</dbReference>
<gene>
    <name evidence="2" type="ORF">LCGC14_1497470</name>
</gene>
<reference evidence="2" key="1">
    <citation type="journal article" date="2015" name="Nature">
        <title>Complex archaea that bridge the gap between prokaryotes and eukaryotes.</title>
        <authorList>
            <person name="Spang A."/>
            <person name="Saw J.H."/>
            <person name="Jorgensen S.L."/>
            <person name="Zaremba-Niedzwiedzka K."/>
            <person name="Martijn J."/>
            <person name="Lind A.E."/>
            <person name="van Eijk R."/>
            <person name="Schleper C."/>
            <person name="Guy L."/>
            <person name="Ettema T.J."/>
        </authorList>
    </citation>
    <scope>NUCLEOTIDE SEQUENCE</scope>
</reference>
<name>A0A0F9J531_9ZZZZ</name>